<accession>A0ABU4X6C6</accession>
<keyword evidence="2" id="KW-1185">Reference proteome</keyword>
<evidence type="ECO:0008006" key="3">
    <source>
        <dbReference type="Google" id="ProtNLM"/>
    </source>
</evidence>
<evidence type="ECO:0000313" key="2">
    <source>
        <dbReference type="Proteomes" id="UP001272097"/>
    </source>
</evidence>
<evidence type="ECO:0000313" key="1">
    <source>
        <dbReference type="EMBL" id="MDX8443879.1"/>
    </source>
</evidence>
<dbReference type="EMBL" id="JAVIIS010000094">
    <property type="protein sequence ID" value="MDX8443879.1"/>
    <property type="molecule type" value="Genomic_DNA"/>
</dbReference>
<comment type="caution">
    <text evidence="1">The sequence shown here is derived from an EMBL/GenBank/DDBJ whole genome shotgun (WGS) entry which is preliminary data.</text>
</comment>
<gene>
    <name evidence="1" type="ORF">RFM51_30385</name>
</gene>
<name>A0ABU4X6C6_9HYPH</name>
<dbReference type="RefSeq" id="WP_320217857.1">
    <property type="nucleotide sequence ID" value="NZ_JAVIIS010000094.1"/>
</dbReference>
<reference evidence="1 2" key="1">
    <citation type="submission" date="2023-08" db="EMBL/GenBank/DDBJ databases">
        <title>Implementing the SeqCode for naming new Mesorhizobium species isolated from Vachellia karroo root nodules.</title>
        <authorList>
            <person name="Van Lill M."/>
        </authorList>
    </citation>
    <scope>NUCLEOTIDE SEQUENCE [LARGE SCALE GENOMIC DNA]</scope>
    <source>
        <strain evidence="1 2">VK3E</strain>
    </source>
</reference>
<protein>
    <recommendedName>
        <fullName evidence="3">Transposase</fullName>
    </recommendedName>
</protein>
<proteinExistence type="predicted"/>
<dbReference type="Proteomes" id="UP001272097">
    <property type="component" value="Unassembled WGS sequence"/>
</dbReference>
<sequence>MTKPYSEWRAARWSLDTPLRVAEIAPARFKSREDVERWVFKQRWQHLIGALPMSEDSNNV</sequence>
<organism evidence="1 2">
    <name type="scientific">Mesorhizobium australafricanum</name>
    <dbReference type="NCBI Taxonomy" id="3072311"/>
    <lineage>
        <taxon>Bacteria</taxon>
        <taxon>Pseudomonadati</taxon>
        <taxon>Pseudomonadota</taxon>
        <taxon>Alphaproteobacteria</taxon>
        <taxon>Hyphomicrobiales</taxon>
        <taxon>Phyllobacteriaceae</taxon>
        <taxon>Mesorhizobium</taxon>
    </lineage>
</organism>